<dbReference type="AlphaFoldDB" id="A0A345VN14"/>
<evidence type="ECO:0000256" key="1">
    <source>
        <dbReference type="SAM" id="Phobius"/>
    </source>
</evidence>
<gene>
    <name evidence="2" type="ORF">Sp14A_22340</name>
</gene>
<protein>
    <submittedName>
        <fullName evidence="2">Uncharacterized protein</fullName>
    </submittedName>
</protein>
<keyword evidence="1" id="KW-0812">Transmembrane</keyword>
<name>A0A345VN14_9STRE</name>
<dbReference type="RefSeq" id="WP_115131034.1">
    <property type="nucleotide sequence ID" value="NZ_CP022601.1"/>
</dbReference>
<evidence type="ECO:0000313" key="2">
    <source>
        <dbReference type="EMBL" id="AXJ14116.1"/>
    </source>
</evidence>
<reference evidence="2 3" key="1">
    <citation type="submission" date="2017-07" db="EMBL/GenBank/DDBJ databases">
        <title>Streptococcus pluranimalium as cause of bovine abortion.</title>
        <authorList>
            <person name="Rodriguez Campos S."/>
            <person name="Gobeli Brawand S."/>
            <person name="Brodard I."/>
            <person name="Rychener L."/>
            <person name="Perreten V."/>
        </authorList>
    </citation>
    <scope>NUCLEOTIDE SEQUENCE [LARGE SCALE GENOMIC DNA]</scope>
    <source>
        <strain evidence="2 3">14A0014</strain>
    </source>
</reference>
<dbReference type="EMBL" id="CP022601">
    <property type="protein sequence ID" value="AXJ14116.1"/>
    <property type="molecule type" value="Genomic_DNA"/>
</dbReference>
<feature type="transmembrane region" description="Helical" evidence="1">
    <location>
        <begin position="40"/>
        <end position="62"/>
    </location>
</feature>
<accession>A0A345VN14</accession>
<sequence length="293" mass="34099">MKKYITMLTIYLTLFIFITFSIGVLMKIKRVSLIGGSTDAWLNYYSSILGTTLAVMGTYLISNRELTIEKEKEIKANESKIRCVTSEAEVGDVFIPQTIINEELHSSFYSNLNIKILNLGRNTITDIKYYFEILNFDQIISYIEENDLNQYTSSSVRKLSLSESDGRYRLKAKDFVGYFEKDIKKEKYLEYILPNNEANLYLPLNIIYLQIYRTYFNFLWLVISSLDNLSQDIRIPELDIKLNIEYTDHLGVVKNQTTLYKVTTSAYGKNDSVNKRNEDTQLISHMVFEPQAK</sequence>
<keyword evidence="1" id="KW-0472">Membrane</keyword>
<dbReference type="Proteomes" id="UP000255411">
    <property type="component" value="Chromosome"/>
</dbReference>
<feature type="transmembrane region" description="Helical" evidence="1">
    <location>
        <begin position="7"/>
        <end position="28"/>
    </location>
</feature>
<proteinExistence type="predicted"/>
<evidence type="ECO:0000313" key="3">
    <source>
        <dbReference type="Proteomes" id="UP000255411"/>
    </source>
</evidence>
<organism evidence="2 3">
    <name type="scientific">Streptococcus pluranimalium</name>
    <dbReference type="NCBI Taxonomy" id="82348"/>
    <lineage>
        <taxon>Bacteria</taxon>
        <taxon>Bacillati</taxon>
        <taxon>Bacillota</taxon>
        <taxon>Bacilli</taxon>
        <taxon>Lactobacillales</taxon>
        <taxon>Streptococcaceae</taxon>
        <taxon>Streptococcus</taxon>
    </lineage>
</organism>
<keyword evidence="1" id="KW-1133">Transmembrane helix</keyword>